<dbReference type="InParanoid" id="A0A1X7V6C9"/>
<dbReference type="AlphaFoldDB" id="A0A1X7V6C9"/>
<evidence type="ECO:0000256" key="11">
    <source>
        <dbReference type="PIRSR" id="PIRSR016958-1"/>
    </source>
</evidence>
<dbReference type="GO" id="GO:0071885">
    <property type="term" value="F:N-terminal protein N-methyltransferase activity"/>
    <property type="evidence" value="ECO:0007669"/>
    <property type="project" value="UniProtKB-EC"/>
</dbReference>
<comment type="catalytic activity">
    <reaction evidence="10">
        <text>N-terminal L-alanyl-L-prolyl-L-lysyl-[protein] + 3 S-adenosyl-L-methionine = N-terminal N,N,N-trimethyl-L-alanyl-L-prolyl-L-lysyl-[protein] + 3 S-adenosyl-L-homocysteine + 3 H(+)</text>
        <dbReference type="Rhea" id="RHEA:54712"/>
        <dbReference type="Rhea" id="RHEA-COMP:13785"/>
        <dbReference type="Rhea" id="RHEA-COMP:13971"/>
        <dbReference type="ChEBI" id="CHEBI:15378"/>
        <dbReference type="ChEBI" id="CHEBI:57856"/>
        <dbReference type="ChEBI" id="CHEBI:59789"/>
        <dbReference type="ChEBI" id="CHEBI:138057"/>
        <dbReference type="ChEBI" id="CHEBI:138315"/>
        <dbReference type="EC" id="2.1.1.244"/>
    </reaction>
</comment>
<dbReference type="PANTHER" id="PTHR12753">
    <property type="entry name" value="AD-003 - RELATED"/>
    <property type="match status" value="1"/>
</dbReference>
<evidence type="ECO:0000256" key="1">
    <source>
        <dbReference type="ARBA" id="ARBA00009059"/>
    </source>
</evidence>
<dbReference type="OrthoDB" id="1298661at2759"/>
<organism evidence="12">
    <name type="scientific">Amphimedon queenslandica</name>
    <name type="common">Sponge</name>
    <dbReference type="NCBI Taxonomy" id="400682"/>
    <lineage>
        <taxon>Eukaryota</taxon>
        <taxon>Metazoa</taxon>
        <taxon>Porifera</taxon>
        <taxon>Demospongiae</taxon>
        <taxon>Heteroscleromorpha</taxon>
        <taxon>Haplosclerida</taxon>
        <taxon>Niphatidae</taxon>
        <taxon>Amphimedon</taxon>
    </lineage>
</organism>
<gene>
    <name evidence="12" type="primary">100636448</name>
</gene>
<keyword evidence="13" id="KW-1185">Reference proteome</keyword>
<comment type="catalytic activity">
    <reaction evidence="8">
        <text>N-terminal L-seryl-L-prolyl-L-lysyl-[protein] + 3 S-adenosyl-L-methionine = N-terminal N,N,N-trimethyl-L-seryl-L-prolyl-L-lysyl-[protein] + 3 S-adenosyl-L-homocysteine + 3 H(+)</text>
        <dbReference type="Rhea" id="RHEA:54724"/>
        <dbReference type="Rhea" id="RHEA-COMP:13789"/>
        <dbReference type="Rhea" id="RHEA-COMP:13973"/>
        <dbReference type="ChEBI" id="CHEBI:15378"/>
        <dbReference type="ChEBI" id="CHEBI:57856"/>
        <dbReference type="ChEBI" id="CHEBI:59789"/>
        <dbReference type="ChEBI" id="CHEBI:138061"/>
        <dbReference type="ChEBI" id="CHEBI:138317"/>
        <dbReference type="EC" id="2.1.1.244"/>
    </reaction>
</comment>
<dbReference type="InterPro" id="IPR029063">
    <property type="entry name" value="SAM-dependent_MTases_sf"/>
</dbReference>
<dbReference type="CDD" id="cd02440">
    <property type="entry name" value="AdoMet_MTases"/>
    <property type="match status" value="1"/>
</dbReference>
<comment type="similarity">
    <text evidence="1">Belongs to the methyltransferase superfamily. NTM1 family.</text>
</comment>
<dbReference type="InterPro" id="IPR008576">
    <property type="entry name" value="MeTrfase_NTM1"/>
</dbReference>
<evidence type="ECO:0000256" key="3">
    <source>
        <dbReference type="ARBA" id="ARBA00022679"/>
    </source>
</evidence>
<keyword evidence="4 11" id="KW-0949">S-adenosyl-L-methionine</keyword>
<dbReference type="GO" id="GO:0005737">
    <property type="term" value="C:cytoplasm"/>
    <property type="evidence" value="ECO:0007669"/>
    <property type="project" value="TreeGrafter"/>
</dbReference>
<evidence type="ECO:0000256" key="8">
    <source>
        <dbReference type="ARBA" id="ARBA00047306"/>
    </source>
</evidence>
<reference evidence="13" key="1">
    <citation type="journal article" date="2010" name="Nature">
        <title>The Amphimedon queenslandica genome and the evolution of animal complexity.</title>
        <authorList>
            <person name="Srivastava M."/>
            <person name="Simakov O."/>
            <person name="Chapman J."/>
            <person name="Fahey B."/>
            <person name="Gauthier M.E."/>
            <person name="Mitros T."/>
            <person name="Richards G.S."/>
            <person name="Conaco C."/>
            <person name="Dacre M."/>
            <person name="Hellsten U."/>
            <person name="Larroux C."/>
            <person name="Putnam N.H."/>
            <person name="Stanke M."/>
            <person name="Adamska M."/>
            <person name="Darling A."/>
            <person name="Degnan S.M."/>
            <person name="Oakley T.H."/>
            <person name="Plachetzki D.C."/>
            <person name="Zhai Y."/>
            <person name="Adamski M."/>
            <person name="Calcino A."/>
            <person name="Cummins S.F."/>
            <person name="Goodstein D.M."/>
            <person name="Harris C."/>
            <person name="Jackson D.J."/>
            <person name="Leys S.P."/>
            <person name="Shu S."/>
            <person name="Woodcroft B.J."/>
            <person name="Vervoort M."/>
            <person name="Kosik K.S."/>
            <person name="Manning G."/>
            <person name="Degnan B.M."/>
            <person name="Rokhsar D.S."/>
        </authorList>
    </citation>
    <scope>NUCLEOTIDE SEQUENCE [LARGE SCALE GENOMIC DNA]</scope>
</reference>
<reference evidence="12" key="2">
    <citation type="submission" date="2017-05" db="UniProtKB">
        <authorList>
            <consortium name="EnsemblMetazoa"/>
        </authorList>
    </citation>
    <scope>IDENTIFICATION</scope>
</reference>
<keyword evidence="2" id="KW-0489">Methyltransferase</keyword>
<evidence type="ECO:0000256" key="5">
    <source>
        <dbReference type="ARBA" id="ARBA00039112"/>
    </source>
</evidence>
<feature type="binding site" evidence="11">
    <location>
        <position position="81"/>
    </location>
    <ligand>
        <name>S-adenosyl-L-methionine</name>
        <dbReference type="ChEBI" id="CHEBI:59789"/>
    </ligand>
</feature>
<evidence type="ECO:0000256" key="9">
    <source>
        <dbReference type="ARBA" id="ARBA00047885"/>
    </source>
</evidence>
<evidence type="ECO:0000256" key="2">
    <source>
        <dbReference type="ARBA" id="ARBA00022603"/>
    </source>
</evidence>
<dbReference type="FunCoup" id="A0A1X7V6C9">
    <property type="interactions" value="18"/>
</dbReference>
<dbReference type="EnsemblMetazoa" id="XM_003385503.3">
    <property type="protein sequence ID" value="XP_003385551.1"/>
    <property type="gene ID" value="LOC100636448"/>
</dbReference>
<evidence type="ECO:0000256" key="4">
    <source>
        <dbReference type="ARBA" id="ARBA00022691"/>
    </source>
</evidence>
<evidence type="ECO:0000313" key="13">
    <source>
        <dbReference type="Proteomes" id="UP000007879"/>
    </source>
</evidence>
<sequence length="235" mass="26367">MDAQSEGKDTKDKMNSEDFYTNAISYWEGIPATVDGVMGGFANLSTNDVTGSKKFLSSFITGPEASVATNRALDCGAGIGRVSKRLLLPLFKEVDLEEQNPSFLERAKEYLGESGRRVGQFFPTGLQEFAPIKGHYDVIWCQWVLSHLRDADLILFLKRCCQGLVPHSGIIVVKENIARDEDEFDDNDSSVTRSMEAFLRIFSESNLVILKQELQPRWPENMFEVALFALKPKTT</sequence>
<proteinExistence type="inferred from homology"/>
<dbReference type="SUPFAM" id="SSF53335">
    <property type="entry name" value="S-adenosyl-L-methionine-dependent methyltransferases"/>
    <property type="match status" value="1"/>
</dbReference>
<accession>A0A1X7V6C9</accession>
<keyword evidence="3" id="KW-0808">Transferase</keyword>
<dbReference type="FunFam" id="3.40.50.150:FF:000025">
    <property type="entry name" value="N-terminal Xaa-Pro-Lys N-methyltransferase 1"/>
    <property type="match status" value="1"/>
</dbReference>
<dbReference type="GO" id="GO:0032259">
    <property type="term" value="P:methylation"/>
    <property type="evidence" value="ECO:0007669"/>
    <property type="project" value="UniProtKB-KW"/>
</dbReference>
<comment type="catalytic activity">
    <reaction evidence="9">
        <text>N-terminal L-prolyl-L-prolyl-L-lysyl-[protein] + 2 S-adenosyl-L-methionine = N-terminal N,N-dimethyl-L-prolyl-L-prolyl-L-lysyl-[protein] + 2 S-adenosyl-L-homocysteine + 2 H(+)</text>
        <dbReference type="Rhea" id="RHEA:54736"/>
        <dbReference type="Rhea" id="RHEA-COMP:13787"/>
        <dbReference type="Rhea" id="RHEA-COMP:13974"/>
        <dbReference type="ChEBI" id="CHEBI:15378"/>
        <dbReference type="ChEBI" id="CHEBI:57856"/>
        <dbReference type="ChEBI" id="CHEBI:59789"/>
        <dbReference type="ChEBI" id="CHEBI:138059"/>
        <dbReference type="ChEBI" id="CHEBI:138318"/>
        <dbReference type="EC" id="2.1.1.244"/>
    </reaction>
</comment>
<evidence type="ECO:0000256" key="10">
    <source>
        <dbReference type="ARBA" id="ARBA00048167"/>
    </source>
</evidence>
<dbReference type="STRING" id="400682.A0A1X7V6C9"/>
<dbReference type="EC" id="2.1.1.244" evidence="5"/>
<dbReference type="Pfam" id="PF05891">
    <property type="entry name" value="Methyltransf_PK"/>
    <property type="match status" value="1"/>
</dbReference>
<dbReference type="EnsemblMetazoa" id="Aqu2.1.35553_001">
    <property type="protein sequence ID" value="Aqu2.1.35553_001"/>
    <property type="gene ID" value="Aqu2.1.35553"/>
</dbReference>
<evidence type="ECO:0000256" key="7">
    <source>
        <dbReference type="ARBA" id="ARBA00043129"/>
    </source>
</evidence>
<evidence type="ECO:0000313" key="12">
    <source>
        <dbReference type="EnsemblMetazoa" id="Aqu2.1.35553_001"/>
    </source>
</evidence>
<dbReference type="Gene3D" id="3.40.50.150">
    <property type="entry name" value="Vaccinia Virus protein VP39"/>
    <property type="match status" value="1"/>
</dbReference>
<dbReference type="OMA" id="PVRMYCL"/>
<dbReference type="KEGG" id="aqu:100636448"/>
<dbReference type="PANTHER" id="PTHR12753:SF0">
    <property type="entry name" value="ALPHA N-TERMINAL PROTEIN METHYLTRANSFERASE 1"/>
    <property type="match status" value="1"/>
</dbReference>
<feature type="binding site" evidence="11">
    <location>
        <position position="142"/>
    </location>
    <ligand>
        <name>S-adenosyl-L-methionine</name>
        <dbReference type="ChEBI" id="CHEBI:59789"/>
    </ligand>
</feature>
<evidence type="ECO:0000256" key="6">
    <source>
        <dbReference type="ARBA" id="ARBA00039449"/>
    </source>
</evidence>
<protein>
    <recommendedName>
        <fullName evidence="6">Alpha N-terminal protein methyltransferase 1</fullName>
        <ecNumber evidence="5">2.1.1.244</ecNumber>
    </recommendedName>
    <alternativeName>
        <fullName evidence="7">X-Pro-Lys N-terminal protein methyltransferase 1</fullName>
    </alternativeName>
</protein>
<feature type="binding site" evidence="11">
    <location>
        <position position="76"/>
    </location>
    <ligand>
        <name>S-adenosyl-L-methionine</name>
        <dbReference type="ChEBI" id="CHEBI:59789"/>
    </ligand>
</feature>
<dbReference type="PIRSF" id="PIRSF016958">
    <property type="entry name" value="DUF858_MeTrfase_lik"/>
    <property type="match status" value="1"/>
</dbReference>
<feature type="binding site" evidence="11">
    <location>
        <begin position="126"/>
        <end position="127"/>
    </location>
    <ligand>
        <name>S-adenosyl-L-methionine</name>
        <dbReference type="ChEBI" id="CHEBI:59789"/>
    </ligand>
</feature>
<dbReference type="Proteomes" id="UP000007879">
    <property type="component" value="Unassembled WGS sequence"/>
</dbReference>
<name>A0A1X7V6C9_AMPQE</name>
<dbReference type="eggNOG" id="KOG3178">
    <property type="taxonomic scope" value="Eukaryota"/>
</dbReference>